<evidence type="ECO:0000313" key="3">
    <source>
        <dbReference type="Proteomes" id="UP001302676"/>
    </source>
</evidence>
<reference evidence="2" key="2">
    <citation type="submission" date="2023-05" db="EMBL/GenBank/DDBJ databases">
        <authorList>
            <consortium name="Lawrence Berkeley National Laboratory"/>
            <person name="Steindorff A."/>
            <person name="Hensen N."/>
            <person name="Bonometti L."/>
            <person name="Westerberg I."/>
            <person name="Brannstrom I.O."/>
            <person name="Guillou S."/>
            <person name="Cros-Aarteil S."/>
            <person name="Calhoun S."/>
            <person name="Haridas S."/>
            <person name="Kuo A."/>
            <person name="Mondo S."/>
            <person name="Pangilinan J."/>
            <person name="Riley R."/>
            <person name="Labutti K."/>
            <person name="Andreopoulos B."/>
            <person name="Lipzen A."/>
            <person name="Chen C."/>
            <person name="Yanf M."/>
            <person name="Daum C."/>
            <person name="Ng V."/>
            <person name="Clum A."/>
            <person name="Ohm R."/>
            <person name="Martin F."/>
            <person name="Silar P."/>
            <person name="Natvig D."/>
            <person name="Lalanne C."/>
            <person name="Gautier V."/>
            <person name="Ament-Velasquez S.L."/>
            <person name="Kruys A."/>
            <person name="Hutchinson M.I."/>
            <person name="Powell A.J."/>
            <person name="Barry K."/>
            <person name="Miller A.N."/>
            <person name="Grigoriev I.V."/>
            <person name="Debuchy R."/>
            <person name="Gladieux P."/>
            <person name="Thoren M.H."/>
            <person name="Johannesson H."/>
        </authorList>
    </citation>
    <scope>NUCLEOTIDE SEQUENCE</scope>
    <source>
        <strain evidence="2">CBS 141.50</strain>
    </source>
</reference>
<organism evidence="2 3">
    <name type="scientific">Dichotomopilus funicola</name>
    <dbReference type="NCBI Taxonomy" id="1934379"/>
    <lineage>
        <taxon>Eukaryota</taxon>
        <taxon>Fungi</taxon>
        <taxon>Dikarya</taxon>
        <taxon>Ascomycota</taxon>
        <taxon>Pezizomycotina</taxon>
        <taxon>Sordariomycetes</taxon>
        <taxon>Sordariomycetidae</taxon>
        <taxon>Sordariales</taxon>
        <taxon>Chaetomiaceae</taxon>
        <taxon>Dichotomopilus</taxon>
    </lineage>
</organism>
<dbReference type="RefSeq" id="XP_062636055.1">
    <property type="nucleotide sequence ID" value="XM_062781080.1"/>
</dbReference>
<dbReference type="EMBL" id="MU853594">
    <property type="protein sequence ID" value="KAK4142684.1"/>
    <property type="molecule type" value="Genomic_DNA"/>
</dbReference>
<dbReference type="GeneID" id="87817693"/>
<feature type="region of interest" description="Disordered" evidence="1">
    <location>
        <begin position="1"/>
        <end position="41"/>
    </location>
</feature>
<reference evidence="2" key="1">
    <citation type="journal article" date="2023" name="Mol. Phylogenet. Evol.">
        <title>Genome-scale phylogeny and comparative genomics of the fungal order Sordariales.</title>
        <authorList>
            <person name="Hensen N."/>
            <person name="Bonometti L."/>
            <person name="Westerberg I."/>
            <person name="Brannstrom I.O."/>
            <person name="Guillou S."/>
            <person name="Cros-Aarteil S."/>
            <person name="Calhoun S."/>
            <person name="Haridas S."/>
            <person name="Kuo A."/>
            <person name="Mondo S."/>
            <person name="Pangilinan J."/>
            <person name="Riley R."/>
            <person name="LaButti K."/>
            <person name="Andreopoulos B."/>
            <person name="Lipzen A."/>
            <person name="Chen C."/>
            <person name="Yan M."/>
            <person name="Daum C."/>
            <person name="Ng V."/>
            <person name="Clum A."/>
            <person name="Steindorff A."/>
            <person name="Ohm R.A."/>
            <person name="Martin F."/>
            <person name="Silar P."/>
            <person name="Natvig D.O."/>
            <person name="Lalanne C."/>
            <person name="Gautier V."/>
            <person name="Ament-Velasquez S.L."/>
            <person name="Kruys A."/>
            <person name="Hutchinson M.I."/>
            <person name="Powell A.J."/>
            <person name="Barry K."/>
            <person name="Miller A.N."/>
            <person name="Grigoriev I.V."/>
            <person name="Debuchy R."/>
            <person name="Gladieux P."/>
            <person name="Hiltunen Thoren M."/>
            <person name="Johannesson H."/>
        </authorList>
    </citation>
    <scope>NUCLEOTIDE SEQUENCE</scope>
    <source>
        <strain evidence="2">CBS 141.50</strain>
    </source>
</reference>
<proteinExistence type="predicted"/>
<gene>
    <name evidence="2" type="ORF">C8A04DRAFT_29638</name>
</gene>
<evidence type="ECO:0000313" key="2">
    <source>
        <dbReference type="EMBL" id="KAK4142684.1"/>
    </source>
</evidence>
<comment type="caution">
    <text evidence="2">The sequence shown here is derived from an EMBL/GenBank/DDBJ whole genome shotgun (WGS) entry which is preliminary data.</text>
</comment>
<dbReference type="Proteomes" id="UP001302676">
    <property type="component" value="Unassembled WGS sequence"/>
</dbReference>
<evidence type="ECO:0000256" key="1">
    <source>
        <dbReference type="SAM" id="MobiDB-lite"/>
    </source>
</evidence>
<keyword evidence="3" id="KW-1185">Reference proteome</keyword>
<protein>
    <submittedName>
        <fullName evidence="2">Uncharacterized protein</fullName>
    </submittedName>
</protein>
<name>A0AAN6V1E8_9PEZI</name>
<accession>A0AAN6V1E8</accession>
<sequence>MPTTNEPKLQPPMEAASADPASRPAGENAIVATQPKAEPQPMMENDMEMTLRGGGCTHYCGFSCCDGRCNFRLC</sequence>
<dbReference type="AlphaFoldDB" id="A0AAN6V1E8"/>